<dbReference type="InterPro" id="IPR003599">
    <property type="entry name" value="Ig_sub"/>
</dbReference>
<feature type="signal peptide" evidence="12">
    <location>
        <begin position="1"/>
        <end position="25"/>
    </location>
</feature>
<name>A0A9D3RV76_ANGAN</name>
<dbReference type="Proteomes" id="UP001044222">
    <property type="component" value="Chromosome 8"/>
</dbReference>
<sequence>MEERRLPIIALLLVLAGSGVFQVRGMTVYTPEEVEAVNGTDVKLKCTFQSTVAILPSVASVTWNFQPLGGGIEESVFYFQEKAYPVLEGRFKEQVEWAGDIARGDASILLRNVKFTFNGTFSCHVKNPPDVHGMAGELQLKVVRTASFSEIAILATAVGGAIGLILLILAIIVSYKFCRRRSMERELGMPQCDRKDLAVCDPVETLPLNSREEVENNSTDEVSAREISSREDEKKSLEVMAEVTTDTVTINSGTISVKDDTYNIPMKPDADSILAMNDMDVDPKEGINHPSGMNKETTEKAKPEDSPTGK</sequence>
<evidence type="ECO:0000313" key="15">
    <source>
        <dbReference type="Proteomes" id="UP001044222"/>
    </source>
</evidence>
<evidence type="ECO:0000256" key="8">
    <source>
        <dbReference type="ARBA" id="ARBA00023180"/>
    </source>
</evidence>
<evidence type="ECO:0000256" key="2">
    <source>
        <dbReference type="ARBA" id="ARBA00007180"/>
    </source>
</evidence>
<dbReference type="OrthoDB" id="8916449at2759"/>
<dbReference type="FunFam" id="2.60.40.10:FF:000193">
    <property type="entry name" value="Myelin protein zero-like 1 like"/>
    <property type="match status" value="1"/>
</dbReference>
<evidence type="ECO:0000256" key="6">
    <source>
        <dbReference type="ARBA" id="ARBA00023136"/>
    </source>
</evidence>
<feature type="region of interest" description="Disordered" evidence="10">
    <location>
        <begin position="273"/>
        <end position="310"/>
    </location>
</feature>
<dbReference type="Pfam" id="PF07686">
    <property type="entry name" value="V-set"/>
    <property type="match status" value="1"/>
</dbReference>
<dbReference type="PANTHER" id="PTHR13869">
    <property type="entry name" value="MYELIN P0 RELATED"/>
    <property type="match status" value="1"/>
</dbReference>
<accession>A0A9D3RV76</accession>
<gene>
    <name evidence="14" type="ORF">ANANG_G00160860</name>
</gene>
<evidence type="ECO:0000259" key="13">
    <source>
        <dbReference type="PROSITE" id="PS50835"/>
    </source>
</evidence>
<keyword evidence="7" id="KW-1015">Disulfide bond</keyword>
<keyword evidence="5 11" id="KW-1133">Transmembrane helix</keyword>
<feature type="transmembrane region" description="Helical" evidence="11">
    <location>
        <begin position="151"/>
        <end position="175"/>
    </location>
</feature>
<comment type="subcellular location">
    <subcellularLocation>
        <location evidence="1">Membrane</location>
        <topology evidence="1">Single-pass type I membrane protein</topology>
    </subcellularLocation>
</comment>
<dbReference type="InterPro" id="IPR007110">
    <property type="entry name" value="Ig-like_dom"/>
</dbReference>
<evidence type="ECO:0000256" key="3">
    <source>
        <dbReference type="ARBA" id="ARBA00022692"/>
    </source>
</evidence>
<dbReference type="PRINTS" id="PR00213">
    <property type="entry name" value="MYELINP0"/>
</dbReference>
<organism evidence="14 15">
    <name type="scientific">Anguilla anguilla</name>
    <name type="common">European freshwater eel</name>
    <name type="synonym">Muraena anguilla</name>
    <dbReference type="NCBI Taxonomy" id="7936"/>
    <lineage>
        <taxon>Eukaryota</taxon>
        <taxon>Metazoa</taxon>
        <taxon>Chordata</taxon>
        <taxon>Craniata</taxon>
        <taxon>Vertebrata</taxon>
        <taxon>Euteleostomi</taxon>
        <taxon>Actinopterygii</taxon>
        <taxon>Neopterygii</taxon>
        <taxon>Teleostei</taxon>
        <taxon>Anguilliformes</taxon>
        <taxon>Anguillidae</taxon>
        <taxon>Anguilla</taxon>
    </lineage>
</organism>
<dbReference type="GO" id="GO:0005886">
    <property type="term" value="C:plasma membrane"/>
    <property type="evidence" value="ECO:0007669"/>
    <property type="project" value="TreeGrafter"/>
</dbReference>
<evidence type="ECO:0000256" key="12">
    <source>
        <dbReference type="SAM" id="SignalP"/>
    </source>
</evidence>
<evidence type="ECO:0000256" key="9">
    <source>
        <dbReference type="ARBA" id="ARBA00023319"/>
    </source>
</evidence>
<comment type="similarity">
    <text evidence="2">Belongs to the myelin P0 protein family.</text>
</comment>
<evidence type="ECO:0000256" key="11">
    <source>
        <dbReference type="SAM" id="Phobius"/>
    </source>
</evidence>
<dbReference type="PANTHER" id="PTHR13869:SF21">
    <property type="entry name" value="MYELIN PROTEIN ZERO-LIKE PROTEIN 2"/>
    <property type="match status" value="1"/>
</dbReference>
<dbReference type="GO" id="GO:0098609">
    <property type="term" value="P:cell-cell adhesion"/>
    <property type="evidence" value="ECO:0007669"/>
    <property type="project" value="TreeGrafter"/>
</dbReference>
<keyword evidence="6 11" id="KW-0472">Membrane</keyword>
<dbReference type="SMART" id="SM00409">
    <property type="entry name" value="IG"/>
    <property type="match status" value="1"/>
</dbReference>
<keyword evidence="15" id="KW-1185">Reference proteome</keyword>
<feature type="domain" description="Ig-like" evidence="13">
    <location>
        <begin position="7"/>
        <end position="141"/>
    </location>
</feature>
<evidence type="ECO:0000256" key="1">
    <source>
        <dbReference type="ARBA" id="ARBA00004479"/>
    </source>
</evidence>
<reference evidence="14" key="1">
    <citation type="submission" date="2021-01" db="EMBL/GenBank/DDBJ databases">
        <title>A chromosome-scale assembly of European eel, Anguilla anguilla.</title>
        <authorList>
            <person name="Henkel C."/>
            <person name="Jong-Raadsen S.A."/>
            <person name="Dufour S."/>
            <person name="Weltzien F.-A."/>
            <person name="Palstra A.P."/>
            <person name="Pelster B."/>
            <person name="Spaink H.P."/>
            <person name="Van Den Thillart G.E."/>
            <person name="Jansen H."/>
            <person name="Zahm M."/>
            <person name="Klopp C."/>
            <person name="Cedric C."/>
            <person name="Louis A."/>
            <person name="Berthelot C."/>
            <person name="Parey E."/>
            <person name="Roest Crollius H."/>
            <person name="Montfort J."/>
            <person name="Robinson-Rechavi M."/>
            <person name="Bucao C."/>
            <person name="Bouchez O."/>
            <person name="Gislard M."/>
            <person name="Lluch J."/>
            <person name="Milhes M."/>
            <person name="Lampietro C."/>
            <person name="Lopez Roques C."/>
            <person name="Donnadieu C."/>
            <person name="Braasch I."/>
            <person name="Desvignes T."/>
            <person name="Postlethwait J."/>
            <person name="Bobe J."/>
            <person name="Guiguen Y."/>
            <person name="Dirks R."/>
        </authorList>
    </citation>
    <scope>NUCLEOTIDE SEQUENCE</scope>
    <source>
        <strain evidence="14">Tag_6206</strain>
        <tissue evidence="14">Liver</tissue>
    </source>
</reference>
<feature type="region of interest" description="Disordered" evidence="10">
    <location>
        <begin position="210"/>
        <end position="237"/>
    </location>
</feature>
<dbReference type="SUPFAM" id="SSF48726">
    <property type="entry name" value="Immunoglobulin"/>
    <property type="match status" value="1"/>
</dbReference>
<dbReference type="InterPro" id="IPR036179">
    <property type="entry name" value="Ig-like_dom_sf"/>
</dbReference>
<dbReference type="InterPro" id="IPR013106">
    <property type="entry name" value="Ig_V-set"/>
</dbReference>
<dbReference type="InterPro" id="IPR013783">
    <property type="entry name" value="Ig-like_fold"/>
</dbReference>
<evidence type="ECO:0000313" key="14">
    <source>
        <dbReference type="EMBL" id="KAG5844290.1"/>
    </source>
</evidence>
<dbReference type="PROSITE" id="PS50835">
    <property type="entry name" value="IG_LIKE"/>
    <property type="match status" value="1"/>
</dbReference>
<dbReference type="AlphaFoldDB" id="A0A9D3RV76"/>
<dbReference type="Gene3D" id="2.60.40.10">
    <property type="entry name" value="Immunoglobulins"/>
    <property type="match status" value="1"/>
</dbReference>
<evidence type="ECO:0000256" key="4">
    <source>
        <dbReference type="ARBA" id="ARBA00022729"/>
    </source>
</evidence>
<dbReference type="EMBL" id="JAFIRN010000008">
    <property type="protein sequence ID" value="KAG5844290.1"/>
    <property type="molecule type" value="Genomic_DNA"/>
</dbReference>
<proteinExistence type="inferred from homology"/>
<keyword evidence="3 11" id="KW-0812">Transmembrane</keyword>
<evidence type="ECO:0000256" key="7">
    <source>
        <dbReference type="ARBA" id="ARBA00023157"/>
    </source>
</evidence>
<evidence type="ECO:0000256" key="5">
    <source>
        <dbReference type="ARBA" id="ARBA00022989"/>
    </source>
</evidence>
<protein>
    <recommendedName>
        <fullName evidence="13">Ig-like domain-containing protein</fullName>
    </recommendedName>
</protein>
<feature type="compositionally biased region" description="Basic and acidic residues" evidence="10">
    <location>
        <begin position="222"/>
        <end position="237"/>
    </location>
</feature>
<feature type="compositionally biased region" description="Basic and acidic residues" evidence="10">
    <location>
        <begin position="296"/>
        <end position="310"/>
    </location>
</feature>
<keyword evidence="4 12" id="KW-0732">Signal</keyword>
<dbReference type="InterPro" id="IPR000920">
    <property type="entry name" value="Myelin_P0-rel"/>
</dbReference>
<keyword evidence="9" id="KW-0393">Immunoglobulin domain</keyword>
<comment type="caution">
    <text evidence="14">The sequence shown here is derived from an EMBL/GenBank/DDBJ whole genome shotgun (WGS) entry which is preliminary data.</text>
</comment>
<evidence type="ECO:0000256" key="10">
    <source>
        <dbReference type="SAM" id="MobiDB-lite"/>
    </source>
</evidence>
<feature type="chain" id="PRO_5038745363" description="Ig-like domain-containing protein" evidence="12">
    <location>
        <begin position="26"/>
        <end position="310"/>
    </location>
</feature>
<keyword evidence="8" id="KW-0325">Glycoprotein</keyword>